<feature type="domain" description="Multidrug resistance protein MdtA-like barrel-sandwich hybrid" evidence="3">
    <location>
        <begin position="47"/>
        <end position="209"/>
    </location>
</feature>
<evidence type="ECO:0000259" key="2">
    <source>
        <dbReference type="Pfam" id="PF25876"/>
    </source>
</evidence>
<dbReference type="Pfam" id="PF25917">
    <property type="entry name" value="BSH_RND"/>
    <property type="match status" value="1"/>
</dbReference>
<proteinExistence type="predicted"/>
<dbReference type="Gene3D" id="1.10.287.470">
    <property type="entry name" value="Helix hairpin bin"/>
    <property type="match status" value="1"/>
</dbReference>
<reference evidence="4 5" key="1">
    <citation type="submission" date="2018-12" db="EMBL/GenBank/DDBJ databases">
        <title>bacterium Hansschlegelia zhihuaiae S113.</title>
        <authorList>
            <person name="He J."/>
        </authorList>
    </citation>
    <scope>NUCLEOTIDE SEQUENCE [LARGE SCALE GENOMIC DNA]</scope>
    <source>
        <strain evidence="4 5">S 113</strain>
    </source>
</reference>
<dbReference type="SUPFAM" id="SSF111369">
    <property type="entry name" value="HlyD-like secretion proteins"/>
    <property type="match status" value="1"/>
</dbReference>
<keyword evidence="1" id="KW-0175">Coiled coil</keyword>
<dbReference type="Pfam" id="PF25876">
    <property type="entry name" value="HH_MFP_RND"/>
    <property type="match status" value="1"/>
</dbReference>
<sequence length="329" mass="34973">MVRRSSVVVVAVLVATAAAGAYVYWLRTQNQVPAGLARVNGRIEVERVDITSKYAGRLAEVMVDEGANVSKGDVLARLDTSEIRAQLTAARAAVHRSHQSVASAEASVALREAELNLAQIELQRVVDLMRTNTSTQAELDRRTAQRDIARASLLTAKAAVEDAKASVEVAEAQVSQIEAAIADMTLRAPVSGRVEYRLARTGEVVGAGGRVLTVFDLSDAHMTIYLPTASAGRVAVGSQARLVLDGPGGFVLPATVSFVSADAQFTPKFVETANEREKLMYRVKLHLDPALVASERGYVKAGMTGNAYVPVTGNANWPAELAPRLPDGG</sequence>
<dbReference type="RefSeq" id="WP_128778328.1">
    <property type="nucleotide sequence ID" value="NZ_RYFI01000015.1"/>
</dbReference>
<evidence type="ECO:0000256" key="1">
    <source>
        <dbReference type="SAM" id="Coils"/>
    </source>
</evidence>
<dbReference type="InterPro" id="IPR058625">
    <property type="entry name" value="MdtA-like_BSH"/>
</dbReference>
<keyword evidence="5" id="KW-1185">Reference proteome</keyword>
<dbReference type="AlphaFoldDB" id="A0A4V1KIP7"/>
<accession>A0A4V1KIP7</accession>
<evidence type="ECO:0000313" key="4">
    <source>
        <dbReference type="EMBL" id="RXF71432.1"/>
    </source>
</evidence>
<dbReference type="Proteomes" id="UP000289708">
    <property type="component" value="Unassembled WGS sequence"/>
</dbReference>
<protein>
    <submittedName>
        <fullName evidence="4">HlyD family efflux transporter periplasmic adaptor subunit</fullName>
    </submittedName>
</protein>
<dbReference type="EMBL" id="RYFI01000015">
    <property type="protein sequence ID" value="RXF71432.1"/>
    <property type="molecule type" value="Genomic_DNA"/>
</dbReference>
<dbReference type="Gene3D" id="2.40.50.100">
    <property type="match status" value="1"/>
</dbReference>
<dbReference type="Gene3D" id="2.40.30.170">
    <property type="match status" value="1"/>
</dbReference>
<dbReference type="PANTHER" id="PTHR30438">
    <property type="entry name" value="36 KDA ANTIGEN-RELATED"/>
    <property type="match status" value="1"/>
</dbReference>
<organism evidence="4 5">
    <name type="scientific">Hansschlegelia zhihuaiae</name>
    <dbReference type="NCBI Taxonomy" id="405005"/>
    <lineage>
        <taxon>Bacteria</taxon>
        <taxon>Pseudomonadati</taxon>
        <taxon>Pseudomonadota</taxon>
        <taxon>Alphaproteobacteria</taxon>
        <taxon>Hyphomicrobiales</taxon>
        <taxon>Methylopilaceae</taxon>
        <taxon>Hansschlegelia</taxon>
    </lineage>
</organism>
<evidence type="ECO:0000259" key="3">
    <source>
        <dbReference type="Pfam" id="PF25917"/>
    </source>
</evidence>
<name>A0A4V1KIP7_9HYPH</name>
<evidence type="ECO:0000313" key="5">
    <source>
        <dbReference type="Proteomes" id="UP000289708"/>
    </source>
</evidence>
<dbReference type="PANTHER" id="PTHR30438:SF2">
    <property type="entry name" value="MEMBRANE PROTEIN"/>
    <property type="match status" value="1"/>
</dbReference>
<feature type="domain" description="Multidrug resistance protein MdtA-like alpha-helical hairpin" evidence="2">
    <location>
        <begin position="102"/>
        <end position="165"/>
    </location>
</feature>
<comment type="caution">
    <text evidence="4">The sequence shown here is derived from an EMBL/GenBank/DDBJ whole genome shotgun (WGS) entry which is preliminary data.</text>
</comment>
<feature type="coiled-coil region" evidence="1">
    <location>
        <begin position="153"/>
        <end position="187"/>
    </location>
</feature>
<dbReference type="OrthoDB" id="9778236at2"/>
<dbReference type="GO" id="GO:0005886">
    <property type="term" value="C:plasma membrane"/>
    <property type="evidence" value="ECO:0007669"/>
    <property type="project" value="TreeGrafter"/>
</dbReference>
<gene>
    <name evidence="4" type="ORF">EK403_15240</name>
</gene>
<dbReference type="InterPro" id="IPR058624">
    <property type="entry name" value="MdtA-like_HH"/>
</dbReference>